<dbReference type="KEGG" id="nhl:Nhal_1383"/>
<dbReference type="InterPro" id="IPR038078">
    <property type="entry name" value="PhoU-like_sf"/>
</dbReference>
<protein>
    <submittedName>
        <fullName evidence="1">Uncharacterized protein</fullName>
    </submittedName>
</protein>
<organism evidence="1 2">
    <name type="scientific">Nitrosococcus halophilus (strain Nc4)</name>
    <dbReference type="NCBI Taxonomy" id="472759"/>
    <lineage>
        <taxon>Bacteria</taxon>
        <taxon>Pseudomonadati</taxon>
        <taxon>Pseudomonadota</taxon>
        <taxon>Gammaproteobacteria</taxon>
        <taxon>Chromatiales</taxon>
        <taxon>Chromatiaceae</taxon>
        <taxon>Nitrosococcus</taxon>
    </lineage>
</organism>
<reference evidence="2" key="1">
    <citation type="submission" date="2010-04" db="EMBL/GenBank/DDBJ databases">
        <title>Complete genome sequence of Nitrosococcus halophilus Nc4, a salt-adapted, aerobic obligate ammonia-oxidizing sulfur purple bacterium.</title>
        <authorList>
            <consortium name="US DOE Joint Genome Institute"/>
            <person name="Campbell M.A."/>
            <person name="Malfatti S.A."/>
            <person name="Chain P.S.G."/>
            <person name="Heidelberg J.F."/>
            <person name="Ward B.B."/>
            <person name="Klotz M.G."/>
        </authorList>
    </citation>
    <scope>NUCLEOTIDE SEQUENCE [LARGE SCALE GENOMIC DNA]</scope>
    <source>
        <strain evidence="2">Nc4</strain>
    </source>
</reference>
<dbReference type="EMBL" id="CP001798">
    <property type="protein sequence ID" value="ADE14534.1"/>
    <property type="molecule type" value="Genomic_DNA"/>
</dbReference>
<proteinExistence type="predicted"/>
<dbReference type="AlphaFoldDB" id="D5C0X7"/>
<sequence>MKNNNLPKDKALERIGDHSKSIAEYVIYFVKGKNVRHRWEGGERETGQPENREK</sequence>
<dbReference type="STRING" id="472759.Nhal_1383"/>
<dbReference type="HOGENOM" id="CLU_3045784_0_0_6"/>
<dbReference type="RefSeq" id="WP_013032425.1">
    <property type="nucleotide sequence ID" value="NC_013960.1"/>
</dbReference>
<keyword evidence="2" id="KW-1185">Reference proteome</keyword>
<evidence type="ECO:0000313" key="2">
    <source>
        <dbReference type="Proteomes" id="UP000001844"/>
    </source>
</evidence>
<dbReference type="SUPFAM" id="SSF109755">
    <property type="entry name" value="PhoU-like"/>
    <property type="match status" value="1"/>
</dbReference>
<name>D5C0X7_NITHN</name>
<dbReference type="eggNOG" id="COG0704">
    <property type="taxonomic scope" value="Bacteria"/>
</dbReference>
<gene>
    <name evidence="1" type="ordered locus">Nhal_1383</name>
</gene>
<accession>D5C0X7</accession>
<dbReference type="Proteomes" id="UP000001844">
    <property type="component" value="Chromosome"/>
</dbReference>
<evidence type="ECO:0000313" key="1">
    <source>
        <dbReference type="EMBL" id="ADE14534.1"/>
    </source>
</evidence>
<dbReference type="Gene3D" id="1.20.58.220">
    <property type="entry name" value="Phosphate transport system protein phou homolog 2, domain 2"/>
    <property type="match status" value="1"/>
</dbReference>